<sequence length="187" mass="19923">MESGRQGQATVLMSGGLDSSACAHFLSKQGVQVRGLFINYGQAALQAETAASRAMADFLSIPIDVCEVSNGQLFGAGELIGRNAMLIFSALFLSRGCSDLLALGLHAGTPYYDCSDRFINSASHLVSEITDNRTVLATPFLTWTKQEVVSYFCEAGLPTELSYSCELGLSPVCGRCASCLDREALLC</sequence>
<evidence type="ECO:0000313" key="12">
    <source>
        <dbReference type="Proteomes" id="UP000188174"/>
    </source>
</evidence>
<comment type="similarity">
    <text evidence="8">Belongs to the QueC family.</text>
</comment>
<gene>
    <name evidence="11" type="ORF">B0E33_20630</name>
</gene>
<accession>A0ABM6I5J1</accession>
<dbReference type="InterPro" id="IPR014729">
    <property type="entry name" value="Rossmann-like_a/b/a_fold"/>
</dbReference>
<keyword evidence="4" id="KW-0547">Nucleotide-binding</keyword>
<evidence type="ECO:0000256" key="7">
    <source>
        <dbReference type="ARBA" id="ARBA00022840"/>
    </source>
</evidence>
<evidence type="ECO:0000313" key="11">
    <source>
        <dbReference type="EMBL" id="AQQ05674.1"/>
    </source>
</evidence>
<comment type="catalytic activity">
    <reaction evidence="10">
        <text>7-carboxy-7-carbaguanine + NH4(+) + 2 ATP = 7-cyano-7-carbaguanine + 2 AMP + 2 diphosphate + 2 H(+)</text>
        <dbReference type="Rhea" id="RHEA:27982"/>
        <dbReference type="ChEBI" id="CHEBI:15378"/>
        <dbReference type="ChEBI" id="CHEBI:28938"/>
        <dbReference type="ChEBI" id="CHEBI:30616"/>
        <dbReference type="ChEBI" id="CHEBI:33019"/>
        <dbReference type="ChEBI" id="CHEBI:45075"/>
        <dbReference type="ChEBI" id="CHEBI:61036"/>
        <dbReference type="ChEBI" id="CHEBI:456215"/>
        <dbReference type="EC" id="6.3.4.20"/>
    </reaction>
</comment>
<dbReference type="Pfam" id="PF06508">
    <property type="entry name" value="QueC"/>
    <property type="match status" value="2"/>
</dbReference>
<evidence type="ECO:0000256" key="1">
    <source>
        <dbReference type="ARBA" id="ARBA00005061"/>
    </source>
</evidence>
<dbReference type="EC" id="6.3.4.20" evidence="9"/>
<proteinExistence type="inferred from homology"/>
<name>A0ABM6I5J1_9HYPH</name>
<keyword evidence="2" id="KW-0436">Ligase</keyword>
<evidence type="ECO:0000256" key="9">
    <source>
        <dbReference type="ARBA" id="ARBA00039149"/>
    </source>
</evidence>
<evidence type="ECO:0000256" key="2">
    <source>
        <dbReference type="ARBA" id="ARBA00022598"/>
    </source>
</evidence>
<keyword evidence="12" id="KW-1185">Reference proteome</keyword>
<evidence type="ECO:0000256" key="5">
    <source>
        <dbReference type="ARBA" id="ARBA00022785"/>
    </source>
</evidence>
<dbReference type="Proteomes" id="UP000188174">
    <property type="component" value="Chromosome"/>
</dbReference>
<dbReference type="InterPro" id="IPR018317">
    <property type="entry name" value="QueC"/>
</dbReference>
<keyword evidence="6" id="KW-0862">Zinc</keyword>
<dbReference type="SUPFAM" id="SSF52402">
    <property type="entry name" value="Adenine nucleotide alpha hydrolases-like"/>
    <property type="match status" value="1"/>
</dbReference>
<dbReference type="PANTHER" id="PTHR42914:SF1">
    <property type="entry name" value="7-CYANO-7-DEAZAGUANINE SYNTHASE"/>
    <property type="match status" value="1"/>
</dbReference>
<evidence type="ECO:0000256" key="8">
    <source>
        <dbReference type="ARBA" id="ARBA00037993"/>
    </source>
</evidence>
<evidence type="ECO:0000256" key="4">
    <source>
        <dbReference type="ARBA" id="ARBA00022741"/>
    </source>
</evidence>
<evidence type="ECO:0000256" key="3">
    <source>
        <dbReference type="ARBA" id="ARBA00022723"/>
    </source>
</evidence>
<reference evidence="11 12" key="1">
    <citation type="submission" date="2017-02" db="EMBL/GenBank/DDBJ databases">
        <authorList>
            <person name="Jeong S."/>
        </authorList>
    </citation>
    <scope>NUCLEOTIDE SEQUENCE [LARGE SCALE GENOMIC DNA]</scope>
    <source>
        <strain evidence="11 12">RMAR6-6</strain>
    </source>
</reference>
<protein>
    <recommendedName>
        <fullName evidence="9">7-cyano-7-deazaguanine synthase</fullName>
        <ecNumber evidence="9">6.3.4.20</ecNumber>
    </recommendedName>
</protein>
<keyword evidence="7" id="KW-0067">ATP-binding</keyword>
<dbReference type="PANTHER" id="PTHR42914">
    <property type="entry name" value="7-CYANO-7-DEAZAGUANINE SYNTHASE"/>
    <property type="match status" value="1"/>
</dbReference>
<evidence type="ECO:0000256" key="10">
    <source>
        <dbReference type="ARBA" id="ARBA00047890"/>
    </source>
</evidence>
<keyword evidence="5" id="KW-0671">Queuosine biosynthesis</keyword>
<organism evidence="11 12">
    <name type="scientific">Roseibium algicola</name>
    <dbReference type="NCBI Taxonomy" id="2857014"/>
    <lineage>
        <taxon>Bacteria</taxon>
        <taxon>Pseudomonadati</taxon>
        <taxon>Pseudomonadota</taxon>
        <taxon>Alphaproteobacteria</taxon>
        <taxon>Hyphomicrobiales</taxon>
        <taxon>Stappiaceae</taxon>
        <taxon>Roseibium</taxon>
    </lineage>
</organism>
<keyword evidence="3" id="KW-0479">Metal-binding</keyword>
<dbReference type="EMBL" id="CP019630">
    <property type="protein sequence ID" value="AQQ05674.1"/>
    <property type="molecule type" value="Genomic_DNA"/>
</dbReference>
<dbReference type="Gene3D" id="3.40.50.620">
    <property type="entry name" value="HUPs"/>
    <property type="match status" value="1"/>
</dbReference>
<comment type="pathway">
    <text evidence="1">Purine metabolism; 7-cyano-7-deazaguanine biosynthesis.</text>
</comment>
<evidence type="ECO:0000256" key="6">
    <source>
        <dbReference type="ARBA" id="ARBA00022833"/>
    </source>
</evidence>